<feature type="compositionally biased region" description="Basic and acidic residues" evidence="1">
    <location>
        <begin position="83"/>
        <end position="97"/>
    </location>
</feature>
<reference evidence="3" key="1">
    <citation type="submission" date="2014-04" db="EMBL/GenBank/DDBJ databases">
        <title>Evolutionary Origins and Diversification of the Mycorrhizal Mutualists.</title>
        <authorList>
            <consortium name="DOE Joint Genome Institute"/>
            <consortium name="Mycorrhizal Genomics Consortium"/>
            <person name="Kohler A."/>
            <person name="Kuo A."/>
            <person name="Nagy L.G."/>
            <person name="Floudas D."/>
            <person name="Copeland A."/>
            <person name="Barry K.W."/>
            <person name="Cichocki N."/>
            <person name="Veneault-Fourrey C."/>
            <person name="LaButti K."/>
            <person name="Lindquist E.A."/>
            <person name="Lipzen A."/>
            <person name="Lundell T."/>
            <person name="Morin E."/>
            <person name="Murat C."/>
            <person name="Riley R."/>
            <person name="Ohm R."/>
            <person name="Sun H."/>
            <person name="Tunlid A."/>
            <person name="Henrissat B."/>
            <person name="Grigoriev I.V."/>
            <person name="Hibbett D.S."/>
            <person name="Martin F."/>
        </authorList>
    </citation>
    <scope>NUCLEOTIDE SEQUENCE [LARGE SCALE GENOMIC DNA]</scope>
    <source>
        <strain evidence="3">FD-334 SS-4</strain>
    </source>
</reference>
<sequence>MGVLNLLHTLDYSHTQPQFTVVRADHVAPPVGAFHTECLREGNRGVPPRVPQNLKMREPDNVTRRGDVESDGSMVMRSLPLTDENRSPSDAEPASKR</sequence>
<dbReference type="EMBL" id="KN817622">
    <property type="protein sequence ID" value="KJA16374.1"/>
    <property type="molecule type" value="Genomic_DNA"/>
</dbReference>
<organism evidence="2 3">
    <name type="scientific">Hypholoma sublateritium (strain FD-334 SS-4)</name>
    <dbReference type="NCBI Taxonomy" id="945553"/>
    <lineage>
        <taxon>Eukaryota</taxon>
        <taxon>Fungi</taxon>
        <taxon>Dikarya</taxon>
        <taxon>Basidiomycota</taxon>
        <taxon>Agaricomycotina</taxon>
        <taxon>Agaricomycetes</taxon>
        <taxon>Agaricomycetidae</taxon>
        <taxon>Agaricales</taxon>
        <taxon>Agaricineae</taxon>
        <taxon>Strophariaceae</taxon>
        <taxon>Hypholoma</taxon>
    </lineage>
</organism>
<name>A0A0D2NB33_HYPSF</name>
<dbReference type="AlphaFoldDB" id="A0A0D2NB33"/>
<feature type="compositionally biased region" description="Basic and acidic residues" evidence="1">
    <location>
        <begin position="55"/>
        <end position="68"/>
    </location>
</feature>
<evidence type="ECO:0000313" key="3">
    <source>
        <dbReference type="Proteomes" id="UP000054270"/>
    </source>
</evidence>
<dbReference type="Proteomes" id="UP000054270">
    <property type="component" value="Unassembled WGS sequence"/>
</dbReference>
<evidence type="ECO:0000313" key="2">
    <source>
        <dbReference type="EMBL" id="KJA16374.1"/>
    </source>
</evidence>
<evidence type="ECO:0000256" key="1">
    <source>
        <dbReference type="SAM" id="MobiDB-lite"/>
    </source>
</evidence>
<gene>
    <name evidence="2" type="ORF">HYPSUDRAFT_47394</name>
</gene>
<feature type="region of interest" description="Disordered" evidence="1">
    <location>
        <begin position="42"/>
        <end position="97"/>
    </location>
</feature>
<accession>A0A0D2NB33</accession>
<keyword evidence="3" id="KW-1185">Reference proteome</keyword>
<protein>
    <submittedName>
        <fullName evidence="2">Uncharacterized protein</fullName>
    </submittedName>
</protein>
<proteinExistence type="predicted"/>